<evidence type="ECO:0000313" key="1">
    <source>
        <dbReference type="EMBL" id="ATA66070.1"/>
    </source>
</evidence>
<dbReference type="AlphaFoldDB" id="A0A250E4Y4"/>
<accession>A0A250E4Y4</accession>
<name>A0A250E4Y4_VIBPH</name>
<dbReference type="EMBL" id="MF066647">
    <property type="protein sequence ID" value="ATA66070.1"/>
    <property type="molecule type" value="Genomic_DNA"/>
</dbReference>
<sequence>MSFEGFWDDFYTRNKDKKKLSEYVVRKKRTISGYGCLTYKVSNGYLSPHSYSLSNRDS</sequence>
<organism evidence="1">
    <name type="scientific">Vibrio parahaemolyticus</name>
    <dbReference type="NCBI Taxonomy" id="670"/>
    <lineage>
        <taxon>Bacteria</taxon>
        <taxon>Pseudomonadati</taxon>
        <taxon>Pseudomonadota</taxon>
        <taxon>Gammaproteobacteria</taxon>
        <taxon>Vibrionales</taxon>
        <taxon>Vibrionaceae</taxon>
        <taxon>Vibrio</taxon>
    </lineage>
</organism>
<gene>
    <name evidence="1" type="ORF">MAVP-RPIeRC_00017</name>
</gene>
<proteinExistence type="predicted"/>
<protein>
    <submittedName>
        <fullName evidence="1">Uncharacterized protein</fullName>
    </submittedName>
</protein>
<reference evidence="1" key="1">
    <citation type="journal article" date="2017" name="Appl. Environ. Microbiol.">
        <title>Parallel evolution of two clades of a major Atlantic endemic Vibrio parahaemolyticus pathogen lineage by independent acquisition of related pathogenicity islands.</title>
        <authorList>
            <person name="Xu F."/>
            <person name="Gonzalez-Escalona N."/>
            <person name="Drees K.P."/>
            <person name="Sebra R.P."/>
            <person name="Cooper V.S."/>
            <person name="Jones S.H."/>
            <person name="Whistler C.A."/>
        </authorList>
    </citation>
    <scope>NUCLEOTIDE SEQUENCE</scope>
    <source>
        <strain evidence="1">MAVP-RPI</strain>
    </source>
</reference>